<organism evidence="2 3">
    <name type="scientific">Trema orientale</name>
    <name type="common">Charcoal tree</name>
    <name type="synonym">Celtis orientalis</name>
    <dbReference type="NCBI Taxonomy" id="63057"/>
    <lineage>
        <taxon>Eukaryota</taxon>
        <taxon>Viridiplantae</taxon>
        <taxon>Streptophyta</taxon>
        <taxon>Embryophyta</taxon>
        <taxon>Tracheophyta</taxon>
        <taxon>Spermatophyta</taxon>
        <taxon>Magnoliopsida</taxon>
        <taxon>eudicotyledons</taxon>
        <taxon>Gunneridae</taxon>
        <taxon>Pentapetalae</taxon>
        <taxon>rosids</taxon>
        <taxon>fabids</taxon>
        <taxon>Rosales</taxon>
        <taxon>Cannabaceae</taxon>
        <taxon>Trema</taxon>
    </lineage>
</organism>
<sequence length="54" mass="6172">DGPRALRRQLHRKKKKSFRTCGPETQCCSASSHAMQRPSHDSASEFQVLHTKYS</sequence>
<gene>
    <name evidence="2" type="ORF">TorRG33x02_159930</name>
</gene>
<feature type="region of interest" description="Disordered" evidence="1">
    <location>
        <begin position="29"/>
        <end position="54"/>
    </location>
</feature>
<protein>
    <submittedName>
        <fullName evidence="2">Uncharacterized protein</fullName>
    </submittedName>
</protein>
<evidence type="ECO:0000256" key="1">
    <source>
        <dbReference type="SAM" id="MobiDB-lite"/>
    </source>
</evidence>
<keyword evidence="3" id="KW-1185">Reference proteome</keyword>
<dbReference type="InParanoid" id="A0A2P5ERJ4"/>
<reference evidence="3" key="1">
    <citation type="submission" date="2016-06" db="EMBL/GenBank/DDBJ databases">
        <title>Parallel loss of symbiosis genes in relatives of nitrogen-fixing non-legume Parasponia.</title>
        <authorList>
            <person name="Van Velzen R."/>
            <person name="Holmer R."/>
            <person name="Bu F."/>
            <person name="Rutten L."/>
            <person name="Van Zeijl A."/>
            <person name="Liu W."/>
            <person name="Santuari L."/>
            <person name="Cao Q."/>
            <person name="Sharma T."/>
            <person name="Shen D."/>
            <person name="Roswanjaya Y."/>
            <person name="Wardhani T."/>
            <person name="Kalhor M.S."/>
            <person name="Jansen J."/>
            <person name="Van den Hoogen J."/>
            <person name="Gungor B."/>
            <person name="Hartog M."/>
            <person name="Hontelez J."/>
            <person name="Verver J."/>
            <person name="Yang W.-C."/>
            <person name="Schijlen E."/>
            <person name="Repin R."/>
            <person name="Schilthuizen M."/>
            <person name="Schranz E."/>
            <person name="Heidstra R."/>
            <person name="Miyata K."/>
            <person name="Fedorova E."/>
            <person name="Kohlen W."/>
            <person name="Bisseling T."/>
            <person name="Smit S."/>
            <person name="Geurts R."/>
        </authorList>
    </citation>
    <scope>NUCLEOTIDE SEQUENCE [LARGE SCALE GENOMIC DNA]</scope>
    <source>
        <strain evidence="3">cv. RG33-2</strain>
    </source>
</reference>
<feature type="non-terminal residue" evidence="2">
    <location>
        <position position="1"/>
    </location>
</feature>
<evidence type="ECO:0000313" key="3">
    <source>
        <dbReference type="Proteomes" id="UP000237000"/>
    </source>
</evidence>
<comment type="caution">
    <text evidence="2">The sequence shown here is derived from an EMBL/GenBank/DDBJ whole genome shotgun (WGS) entry which is preliminary data.</text>
</comment>
<evidence type="ECO:0000313" key="2">
    <source>
        <dbReference type="EMBL" id="PON88164.1"/>
    </source>
</evidence>
<dbReference type="AlphaFoldDB" id="A0A2P5ERJ4"/>
<name>A0A2P5ERJ4_TREOI</name>
<proteinExistence type="predicted"/>
<dbReference type="EMBL" id="JXTC01000108">
    <property type="protein sequence ID" value="PON88164.1"/>
    <property type="molecule type" value="Genomic_DNA"/>
</dbReference>
<accession>A0A2P5ERJ4</accession>
<dbReference type="Proteomes" id="UP000237000">
    <property type="component" value="Unassembled WGS sequence"/>
</dbReference>